<reference evidence="2" key="2">
    <citation type="journal article" date="2018" name="BMC Genomics">
        <title>Whole genome sequencing and function prediction of 133 gut anaerobes isolated from chicken caecum in pure cultures.</title>
        <authorList>
            <person name="Medvecky M."/>
            <person name="Cejkova D."/>
            <person name="Polansky O."/>
            <person name="Karasova D."/>
            <person name="Kubasova T."/>
            <person name="Cizek A."/>
            <person name="Rychlik I."/>
        </authorList>
    </citation>
    <scope>NUCLEOTIDE SEQUENCE</scope>
    <source>
        <strain evidence="2">An175</strain>
    </source>
</reference>
<accession>A0A1Y4MWU8</accession>
<name>A0A1Y4MWU8_9FIRM</name>
<proteinExistence type="predicted"/>
<evidence type="ECO:0000313" key="2">
    <source>
        <dbReference type="EMBL" id="OUP68596.1"/>
    </source>
</evidence>
<evidence type="ECO:0000313" key="5">
    <source>
        <dbReference type="Proteomes" id="UP000260828"/>
    </source>
</evidence>
<sequence length="94" mass="10151">MKSAGILAGAVFILLAFLVNAAITDKTGKSSRLLSPIYYVVVIPTVLVNLVRSVAVYNWGIWLANLLVLICVGVAFWRSERDAADSGQRESGLK</sequence>
<reference evidence="3 5" key="3">
    <citation type="submission" date="2018-08" db="EMBL/GenBank/DDBJ databases">
        <title>A genome reference for cultivated species of the human gut microbiota.</title>
        <authorList>
            <person name="Zou Y."/>
            <person name="Xue W."/>
            <person name="Luo G."/>
        </authorList>
    </citation>
    <scope>NUCLEOTIDE SEQUENCE [LARGE SCALE GENOMIC DNA]</scope>
    <source>
        <strain evidence="3 5">TF05-12AC</strain>
    </source>
</reference>
<dbReference type="AlphaFoldDB" id="A0A1Y4MWU8"/>
<keyword evidence="1" id="KW-0472">Membrane</keyword>
<feature type="transmembrane region" description="Helical" evidence="1">
    <location>
        <begin position="62"/>
        <end position="79"/>
    </location>
</feature>
<evidence type="ECO:0000313" key="4">
    <source>
        <dbReference type="Proteomes" id="UP000196386"/>
    </source>
</evidence>
<evidence type="ECO:0000256" key="1">
    <source>
        <dbReference type="SAM" id="Phobius"/>
    </source>
</evidence>
<dbReference type="Proteomes" id="UP000196386">
    <property type="component" value="Unassembled WGS sequence"/>
</dbReference>
<dbReference type="Proteomes" id="UP000260828">
    <property type="component" value="Unassembled WGS sequence"/>
</dbReference>
<keyword evidence="1" id="KW-0812">Transmembrane</keyword>
<protein>
    <submittedName>
        <fullName evidence="2">Uncharacterized protein</fullName>
    </submittedName>
</protein>
<dbReference type="EMBL" id="NFKP01000016">
    <property type="protein sequence ID" value="OUP68596.1"/>
    <property type="molecule type" value="Genomic_DNA"/>
</dbReference>
<organism evidence="2 4">
    <name type="scientific">Anaerotruncus colihominis</name>
    <dbReference type="NCBI Taxonomy" id="169435"/>
    <lineage>
        <taxon>Bacteria</taxon>
        <taxon>Bacillati</taxon>
        <taxon>Bacillota</taxon>
        <taxon>Clostridia</taxon>
        <taxon>Eubacteriales</taxon>
        <taxon>Oscillospiraceae</taxon>
        <taxon>Anaerotruncus</taxon>
    </lineage>
</organism>
<reference evidence="4" key="1">
    <citation type="submission" date="2017-04" db="EMBL/GenBank/DDBJ databases">
        <title>Function of individual gut microbiota members based on whole genome sequencing of pure cultures obtained from chicken caecum.</title>
        <authorList>
            <person name="Medvecky M."/>
            <person name="Cejkova D."/>
            <person name="Polansky O."/>
            <person name="Karasova D."/>
            <person name="Kubasova T."/>
            <person name="Cizek A."/>
            <person name="Rychlik I."/>
        </authorList>
    </citation>
    <scope>NUCLEOTIDE SEQUENCE [LARGE SCALE GENOMIC DNA]</scope>
    <source>
        <strain evidence="4">An175</strain>
    </source>
</reference>
<feature type="transmembrane region" description="Helical" evidence="1">
    <location>
        <begin position="37"/>
        <end position="55"/>
    </location>
</feature>
<dbReference type="EMBL" id="QVME01000001">
    <property type="protein sequence ID" value="RGE69643.1"/>
    <property type="molecule type" value="Genomic_DNA"/>
</dbReference>
<keyword evidence="1" id="KW-1133">Transmembrane helix</keyword>
<gene>
    <name evidence="2" type="ORF">B5F11_12625</name>
    <name evidence="3" type="ORF">DXC40_00815</name>
</gene>
<evidence type="ECO:0000313" key="3">
    <source>
        <dbReference type="EMBL" id="RGE69643.1"/>
    </source>
</evidence>
<comment type="caution">
    <text evidence="2">The sequence shown here is derived from an EMBL/GenBank/DDBJ whole genome shotgun (WGS) entry which is preliminary data.</text>
</comment>